<dbReference type="Gene3D" id="2.40.30.170">
    <property type="match status" value="1"/>
</dbReference>
<dbReference type="RefSeq" id="WP_019943360.1">
    <property type="nucleotide sequence ID" value="NZ_BMLI01000001.1"/>
</dbReference>
<evidence type="ECO:0000256" key="1">
    <source>
        <dbReference type="ARBA" id="ARBA00009477"/>
    </source>
</evidence>
<name>A0ABQ2HYY7_9BACT</name>
<dbReference type="SUPFAM" id="SSF111369">
    <property type="entry name" value="HlyD-like secretion proteins"/>
    <property type="match status" value="1"/>
</dbReference>
<sequence length="378" mass="40915">MRHIHHIAMTVLVAGAATVLQGCGSSHAEEEEKKKAAAEATANAAVVDAFPLKKEQLASNIQIPGELIAFQQVDIYAKVSSFVKKLHVDVGSEVREGQLLATMEAPELTSQLVASESRLKSFEAIYAASKANYERLLETSKTPGTVSQNDLDVALAKQRSDLAQLDAARSTSREITDNRNYLEIRAPFSGIISARNVSTGAYVGPSGKGSEFPLFTLVEQRKLRLVVSVPEQYTSYLKNQSQVTFKVKSLPNQSFPAKVSRLAGALDARLRSQRTEMDVVNTDRKLLPGMIAEVSIPLSGDAGTFAVPRSAVLNSTQGTFVIKVVDNKAVWVPVKTGSSSTDKTEIFGDVKEGDVLVKVANEEIRDNADLKNVKQAEI</sequence>
<dbReference type="Pfam" id="PF25989">
    <property type="entry name" value="YknX_C"/>
    <property type="match status" value="1"/>
</dbReference>
<dbReference type="Gene3D" id="1.10.287.470">
    <property type="entry name" value="Helix hairpin bin"/>
    <property type="match status" value="1"/>
</dbReference>
<evidence type="ECO:0000259" key="2">
    <source>
        <dbReference type="Pfam" id="PF25954"/>
    </source>
</evidence>
<dbReference type="InterPro" id="IPR058792">
    <property type="entry name" value="Beta-barrel_RND_2"/>
</dbReference>
<dbReference type="Proteomes" id="UP000632339">
    <property type="component" value="Unassembled WGS sequence"/>
</dbReference>
<keyword evidence="6" id="KW-1185">Reference proteome</keyword>
<dbReference type="PANTHER" id="PTHR30469">
    <property type="entry name" value="MULTIDRUG RESISTANCE PROTEIN MDTA"/>
    <property type="match status" value="1"/>
</dbReference>
<proteinExistence type="inferred from homology"/>
<dbReference type="Pfam" id="PF25954">
    <property type="entry name" value="Beta-barrel_RND_2"/>
    <property type="match status" value="1"/>
</dbReference>
<dbReference type="EMBL" id="BMLI01000001">
    <property type="protein sequence ID" value="GGM92317.1"/>
    <property type="molecule type" value="Genomic_DNA"/>
</dbReference>
<feature type="domain" description="YknX-like C-terminal permuted SH3-like" evidence="4">
    <location>
        <begin position="306"/>
        <end position="366"/>
    </location>
</feature>
<comment type="caution">
    <text evidence="5">The sequence shown here is derived from an EMBL/GenBank/DDBJ whole genome shotgun (WGS) entry which is preliminary data.</text>
</comment>
<feature type="domain" description="CzcB-like barrel-sandwich hybrid" evidence="3">
    <location>
        <begin position="73"/>
        <end position="204"/>
    </location>
</feature>
<evidence type="ECO:0000259" key="4">
    <source>
        <dbReference type="Pfam" id="PF25989"/>
    </source>
</evidence>
<dbReference type="Pfam" id="PF25973">
    <property type="entry name" value="BSH_CzcB"/>
    <property type="match status" value="1"/>
</dbReference>
<dbReference type="InterPro" id="IPR058647">
    <property type="entry name" value="BSH_CzcB-like"/>
</dbReference>
<gene>
    <name evidence="5" type="ORF">GCM10010967_26860</name>
</gene>
<protein>
    <submittedName>
        <fullName evidence="5">Secretion protein HlyD</fullName>
    </submittedName>
</protein>
<dbReference type="InterPro" id="IPR058637">
    <property type="entry name" value="YknX-like_C"/>
</dbReference>
<comment type="similarity">
    <text evidence="1">Belongs to the membrane fusion protein (MFP) (TC 8.A.1) family.</text>
</comment>
<evidence type="ECO:0000313" key="6">
    <source>
        <dbReference type="Proteomes" id="UP000632339"/>
    </source>
</evidence>
<evidence type="ECO:0000313" key="5">
    <source>
        <dbReference type="EMBL" id="GGM92317.1"/>
    </source>
</evidence>
<dbReference type="Gene3D" id="2.40.50.100">
    <property type="match status" value="1"/>
</dbReference>
<dbReference type="PANTHER" id="PTHR30469:SF37">
    <property type="entry name" value="RAGD PROTEIN"/>
    <property type="match status" value="1"/>
</dbReference>
<accession>A0ABQ2HYY7</accession>
<dbReference type="PROSITE" id="PS51257">
    <property type="entry name" value="PROKAR_LIPOPROTEIN"/>
    <property type="match status" value="1"/>
</dbReference>
<dbReference type="Gene3D" id="2.40.420.20">
    <property type="match status" value="1"/>
</dbReference>
<organism evidence="5 6">
    <name type="scientific">Dyadobacter beijingensis</name>
    <dbReference type="NCBI Taxonomy" id="365489"/>
    <lineage>
        <taxon>Bacteria</taxon>
        <taxon>Pseudomonadati</taxon>
        <taxon>Bacteroidota</taxon>
        <taxon>Cytophagia</taxon>
        <taxon>Cytophagales</taxon>
        <taxon>Spirosomataceae</taxon>
        <taxon>Dyadobacter</taxon>
    </lineage>
</organism>
<reference evidence="6" key="1">
    <citation type="journal article" date="2019" name="Int. J. Syst. Evol. Microbiol.">
        <title>The Global Catalogue of Microorganisms (GCM) 10K type strain sequencing project: providing services to taxonomists for standard genome sequencing and annotation.</title>
        <authorList>
            <consortium name="The Broad Institute Genomics Platform"/>
            <consortium name="The Broad Institute Genome Sequencing Center for Infectious Disease"/>
            <person name="Wu L."/>
            <person name="Ma J."/>
        </authorList>
    </citation>
    <scope>NUCLEOTIDE SEQUENCE [LARGE SCALE GENOMIC DNA]</scope>
    <source>
        <strain evidence="6">CGMCC 1.6375</strain>
    </source>
</reference>
<dbReference type="InterPro" id="IPR006143">
    <property type="entry name" value="RND_pump_MFP"/>
</dbReference>
<dbReference type="NCBIfam" id="TIGR01730">
    <property type="entry name" value="RND_mfp"/>
    <property type="match status" value="1"/>
</dbReference>
<evidence type="ECO:0000259" key="3">
    <source>
        <dbReference type="Pfam" id="PF25973"/>
    </source>
</evidence>
<feature type="domain" description="CusB-like beta-barrel" evidence="2">
    <location>
        <begin position="225"/>
        <end position="296"/>
    </location>
</feature>